<feature type="domain" description="Formiminotransferase C-terminal subdomain" evidence="3">
    <location>
        <begin position="225"/>
        <end position="315"/>
    </location>
</feature>
<evidence type="ECO:0000256" key="2">
    <source>
        <dbReference type="ARBA" id="ARBA00022679"/>
    </source>
</evidence>
<dbReference type="SUPFAM" id="SSF55116">
    <property type="entry name" value="Formiminotransferase domain of formiminotransferase-cyclodeaminase"/>
    <property type="match status" value="1"/>
</dbReference>
<dbReference type="RefSeq" id="XP_016451835.1">
    <property type="nucleotide sequence ID" value="XM_016596349.2"/>
</dbReference>
<dbReference type="InterPro" id="IPR051623">
    <property type="entry name" value="FTCD"/>
</dbReference>
<dbReference type="STRING" id="4097.A0A1S3YI89"/>
<sequence>MINLFPTLNPKFFLFSKNSNKKMLKLMLACCKVYISESRNRAALESIEKAAKLFPEVPIVNKFEDEIYNRVGYTLVSKLYPNPSTESCPLKNASFAMVKAAFETIDLQQHCGTHPRLGVVDHVCFHPLAITSLELVASTAKSLAFEVGSNLQVPTYLYGAAHQEGRSLDSIRRELGYFHPNSSENQWAGGPKSQTLQLKPDEGPSRATQAKGVITIGATRWVDNYNIPVFTNDISIVRKIAKRVSGRGGGLPSVQSMALTHGGGTIEVACNLLEPARIGGDQVQLEVERLAREEGIAVGKGYYTDFSEEKIIESYLKLVQHSD</sequence>
<dbReference type="Pfam" id="PF07837">
    <property type="entry name" value="FTCD_N"/>
    <property type="match status" value="1"/>
</dbReference>
<dbReference type="InterPro" id="IPR037070">
    <property type="entry name" value="Formiminotransferase_C_sf"/>
</dbReference>
<evidence type="ECO:0000313" key="6">
    <source>
        <dbReference type="RefSeq" id="XP_016451835.1"/>
    </source>
</evidence>
<dbReference type="PANTHER" id="PTHR12234:SF1">
    <property type="entry name" value="FORMIMINOTRANSFERASE N-TERMINAL SUBDOMAIN-CONTAINING PROTEIN"/>
    <property type="match status" value="1"/>
</dbReference>
<dbReference type="OrthoDB" id="48036at2759"/>
<keyword evidence="5" id="KW-1185">Reference proteome</keyword>
<dbReference type="SMR" id="A0A1S3YI89"/>
<reference evidence="5" key="1">
    <citation type="journal article" date="2014" name="Nat. Commun.">
        <title>The tobacco genome sequence and its comparison with those of tomato and potato.</title>
        <authorList>
            <person name="Sierro N."/>
            <person name="Battey J.N."/>
            <person name="Ouadi S."/>
            <person name="Bakaher N."/>
            <person name="Bovet L."/>
            <person name="Willig A."/>
            <person name="Goepfert S."/>
            <person name="Peitsch M.C."/>
            <person name="Ivanov N.V."/>
        </authorList>
    </citation>
    <scope>NUCLEOTIDE SEQUENCE [LARGE SCALE GENOMIC DNA]</scope>
</reference>
<protein>
    <recommendedName>
        <fullName evidence="1">glutamate formimidoyltransferase</fullName>
        <ecNumber evidence="1">2.1.2.5</ecNumber>
    </recommendedName>
</protein>
<dbReference type="InterPro" id="IPR022384">
    <property type="entry name" value="FormiminoTrfase_cat_dom_sf"/>
</dbReference>
<dbReference type="SMART" id="SM01222">
    <property type="entry name" value="FTCD_N"/>
    <property type="match status" value="1"/>
</dbReference>
<evidence type="ECO:0000259" key="4">
    <source>
        <dbReference type="SMART" id="SM01222"/>
    </source>
</evidence>
<organism evidence="5 6">
    <name type="scientific">Nicotiana tabacum</name>
    <name type="common">Common tobacco</name>
    <dbReference type="NCBI Taxonomy" id="4097"/>
    <lineage>
        <taxon>Eukaryota</taxon>
        <taxon>Viridiplantae</taxon>
        <taxon>Streptophyta</taxon>
        <taxon>Embryophyta</taxon>
        <taxon>Tracheophyta</taxon>
        <taxon>Spermatophyta</taxon>
        <taxon>Magnoliopsida</taxon>
        <taxon>eudicotyledons</taxon>
        <taxon>Gunneridae</taxon>
        <taxon>Pentapetalae</taxon>
        <taxon>asterids</taxon>
        <taxon>lamiids</taxon>
        <taxon>Solanales</taxon>
        <taxon>Solanaceae</taxon>
        <taxon>Nicotianoideae</taxon>
        <taxon>Nicotianeae</taxon>
        <taxon>Nicotiana</taxon>
    </lineage>
</organism>
<keyword evidence="2" id="KW-0808">Transferase</keyword>
<dbReference type="AlphaFoldDB" id="A0A1S3YI89"/>
<evidence type="ECO:0000313" key="5">
    <source>
        <dbReference type="Proteomes" id="UP000790787"/>
    </source>
</evidence>
<dbReference type="KEGG" id="nta:107776454"/>
<accession>A0A1S3YI89</accession>
<evidence type="ECO:0000259" key="3">
    <source>
        <dbReference type="SMART" id="SM01221"/>
    </source>
</evidence>
<reference evidence="6" key="2">
    <citation type="submission" date="2025-08" db="UniProtKB">
        <authorList>
            <consortium name="RefSeq"/>
        </authorList>
    </citation>
    <scope>IDENTIFICATION</scope>
    <source>
        <tissue evidence="6">Leaf</tissue>
    </source>
</reference>
<dbReference type="Proteomes" id="UP000790787">
    <property type="component" value="Chromosome 2"/>
</dbReference>
<name>A0A1S3YI89_TOBAC</name>
<dbReference type="GO" id="GO:0005542">
    <property type="term" value="F:folic acid binding"/>
    <property type="evidence" value="ECO:0007669"/>
    <property type="project" value="InterPro"/>
</dbReference>
<dbReference type="InterPro" id="IPR037064">
    <property type="entry name" value="Formiminotransferase_N_sf"/>
</dbReference>
<dbReference type="Gene3D" id="3.30.70.670">
    <property type="entry name" value="Formiminotransferase, C-terminal subdomain"/>
    <property type="match status" value="1"/>
</dbReference>
<dbReference type="RefSeq" id="XP_016451835.1">
    <property type="nucleotide sequence ID" value="XM_016596349.1"/>
</dbReference>
<dbReference type="GO" id="GO:0030409">
    <property type="term" value="F:glutamate formimidoyltransferase activity"/>
    <property type="evidence" value="ECO:0007669"/>
    <property type="project" value="UniProtKB-EC"/>
</dbReference>
<dbReference type="Gene3D" id="3.30.990.10">
    <property type="entry name" value="Formiminotransferase, N-terminal subdomain"/>
    <property type="match status" value="1"/>
</dbReference>
<evidence type="ECO:0000256" key="1">
    <source>
        <dbReference type="ARBA" id="ARBA00012252"/>
    </source>
</evidence>
<dbReference type="OMA" id="TAPHREN"/>
<dbReference type="InterPro" id="IPR013802">
    <property type="entry name" value="Formiminotransferase_C"/>
</dbReference>
<dbReference type="InterPro" id="IPR012886">
    <property type="entry name" value="Formiminotransferase_N"/>
</dbReference>
<dbReference type="PANTHER" id="PTHR12234">
    <property type="entry name" value="FORMIMINOTRANSFERASE-CYCLODEAMINASE"/>
    <property type="match status" value="1"/>
</dbReference>
<dbReference type="GeneID" id="107776454"/>
<dbReference type="SMART" id="SM01221">
    <property type="entry name" value="FTCD"/>
    <property type="match status" value="1"/>
</dbReference>
<proteinExistence type="predicted"/>
<gene>
    <name evidence="6" type="primary">LOC107776454</name>
</gene>
<feature type="domain" description="Formiminotransferase N-terminal subdomain" evidence="4">
    <location>
        <begin position="27"/>
        <end position="220"/>
    </location>
</feature>
<dbReference type="PaxDb" id="4097-A0A1S3YI89"/>
<dbReference type="EC" id="2.1.2.5" evidence="1"/>